<name>A0ABY7QT44_9FIRM</name>
<dbReference type="Gene3D" id="2.40.260.10">
    <property type="entry name" value="Sortase"/>
    <property type="match status" value="1"/>
</dbReference>
<dbReference type="SUPFAM" id="SSF63817">
    <property type="entry name" value="Sortase"/>
    <property type="match status" value="1"/>
</dbReference>
<evidence type="ECO:0000256" key="1">
    <source>
        <dbReference type="ARBA" id="ARBA00022801"/>
    </source>
</evidence>
<protein>
    <submittedName>
        <fullName evidence="3">Class B sortase</fullName>
    </submittedName>
</protein>
<sequence length="245" mass="28346">MKHYFKRIVVIVLIGMALFSLYKIGDYVLLNARFDEALEDIQRQHRKSHPAASEKQMAVTQADEQDADRIRFLQASYPDLVGWIAIEGTDIDFPLMYSENNYFYLEHNYQGDYHPFGTPYIDAANRMDFTDQNTVIYGHNVRSGKVFHDLTSYMEKGFVDKAPEIAISTTRGILRYEIFAAYVANPYDNFRSPSYGTSSETAFLERIQKNNVLDKTVPNRVENFLTLQTCLDNDKRLVIHGQLKK</sequence>
<keyword evidence="2" id="KW-0472">Membrane</keyword>
<keyword evidence="4" id="KW-1185">Reference proteome</keyword>
<evidence type="ECO:0000256" key="2">
    <source>
        <dbReference type="SAM" id="Phobius"/>
    </source>
</evidence>
<dbReference type="CDD" id="cd05826">
    <property type="entry name" value="Sortase_B"/>
    <property type="match status" value="1"/>
</dbReference>
<keyword evidence="2" id="KW-1133">Transmembrane helix</keyword>
<dbReference type="InterPro" id="IPR005754">
    <property type="entry name" value="Sortase"/>
</dbReference>
<proteinExistence type="predicted"/>
<keyword evidence="2" id="KW-0812">Transmembrane</keyword>
<feature type="transmembrane region" description="Helical" evidence="2">
    <location>
        <begin position="7"/>
        <end position="25"/>
    </location>
</feature>
<dbReference type="InterPro" id="IPR009835">
    <property type="entry name" value="SrtB"/>
</dbReference>
<dbReference type="EMBL" id="CP115667">
    <property type="protein sequence ID" value="WBW49902.1"/>
    <property type="molecule type" value="Genomic_DNA"/>
</dbReference>
<dbReference type="RefSeq" id="WP_271191433.1">
    <property type="nucleotide sequence ID" value="NZ_CP115667.1"/>
</dbReference>
<evidence type="ECO:0000313" key="3">
    <source>
        <dbReference type="EMBL" id="WBW49902.1"/>
    </source>
</evidence>
<organism evidence="3 4">
    <name type="scientific">Peptoniphilus equinus</name>
    <dbReference type="NCBI Taxonomy" id="3016343"/>
    <lineage>
        <taxon>Bacteria</taxon>
        <taxon>Bacillati</taxon>
        <taxon>Bacillota</taxon>
        <taxon>Tissierellia</taxon>
        <taxon>Tissierellales</taxon>
        <taxon>Peptoniphilaceae</taxon>
        <taxon>Peptoniphilus</taxon>
    </lineage>
</organism>
<dbReference type="Pfam" id="PF04203">
    <property type="entry name" value="Sortase"/>
    <property type="match status" value="1"/>
</dbReference>
<dbReference type="InterPro" id="IPR023365">
    <property type="entry name" value="Sortase_dom-sf"/>
</dbReference>
<accession>A0ABY7QT44</accession>
<evidence type="ECO:0000313" key="4">
    <source>
        <dbReference type="Proteomes" id="UP001210339"/>
    </source>
</evidence>
<keyword evidence="1" id="KW-0378">Hydrolase</keyword>
<dbReference type="Proteomes" id="UP001210339">
    <property type="component" value="Chromosome"/>
</dbReference>
<reference evidence="3 4" key="1">
    <citation type="submission" date="2023-01" db="EMBL/GenBank/DDBJ databases">
        <authorList>
            <person name="Lee S.H."/>
            <person name="Jung H.S."/>
            <person name="Yun J.U."/>
        </authorList>
    </citation>
    <scope>NUCLEOTIDE SEQUENCE [LARGE SCALE GENOMIC DNA]</scope>
    <source>
        <strain evidence="3 4">CBA3646</strain>
    </source>
</reference>
<gene>
    <name evidence="3" type="ORF">O6R05_07840</name>
</gene>